<accession>A0A4Q0M6R4</accession>
<protein>
    <submittedName>
        <fullName evidence="6">DoxX family protein</fullName>
    </submittedName>
</protein>
<keyword evidence="2 5" id="KW-0812">Transmembrane</keyword>
<reference evidence="6 7" key="1">
    <citation type="submission" date="2018-12" db="EMBL/GenBank/DDBJ databases">
        <title>The Draft Genome Sequence of the Soil Bacterium Pedobacter tournemirensis R1.</title>
        <authorList>
            <person name="He J."/>
        </authorList>
    </citation>
    <scope>NUCLEOTIDE SEQUENCE [LARGE SCALE GENOMIC DNA]</scope>
    <source>
        <strain evidence="6 7">R1</strain>
    </source>
</reference>
<organism evidence="6 7">
    <name type="scientific">Arcticibacter tournemirensis</name>
    <dbReference type="NCBI Taxonomy" id="699437"/>
    <lineage>
        <taxon>Bacteria</taxon>
        <taxon>Pseudomonadati</taxon>
        <taxon>Bacteroidota</taxon>
        <taxon>Sphingobacteriia</taxon>
        <taxon>Sphingobacteriales</taxon>
        <taxon>Sphingobacteriaceae</taxon>
        <taxon>Arcticibacter</taxon>
    </lineage>
</organism>
<feature type="transmembrane region" description="Helical" evidence="5">
    <location>
        <begin position="7"/>
        <end position="27"/>
    </location>
</feature>
<dbReference type="Proteomes" id="UP000290848">
    <property type="component" value="Unassembled WGS sequence"/>
</dbReference>
<proteinExistence type="predicted"/>
<sequence>MKTNKVTYWVVTILVSVMMINSAVMYLTKPEIKQAFVHLGFPSYFRVELAALKVIGAIVLLVPLPCNFKEWAYSGFAITFVSAFIAHSASGDPASARIMPVIFLVLLVVSYITYHRNLKFNNK</sequence>
<evidence type="ECO:0000256" key="3">
    <source>
        <dbReference type="ARBA" id="ARBA00022989"/>
    </source>
</evidence>
<evidence type="ECO:0000313" key="6">
    <source>
        <dbReference type="EMBL" id="RXF68684.1"/>
    </source>
</evidence>
<keyword evidence="3 5" id="KW-1133">Transmembrane helix</keyword>
<dbReference type="RefSeq" id="WP_128770316.1">
    <property type="nucleotide sequence ID" value="NZ_RXOC01000010.1"/>
</dbReference>
<feature type="transmembrane region" description="Helical" evidence="5">
    <location>
        <begin position="71"/>
        <end position="90"/>
    </location>
</feature>
<feature type="transmembrane region" description="Helical" evidence="5">
    <location>
        <begin position="96"/>
        <end position="114"/>
    </location>
</feature>
<feature type="transmembrane region" description="Helical" evidence="5">
    <location>
        <begin position="47"/>
        <end position="64"/>
    </location>
</feature>
<dbReference type="EMBL" id="RXOC01000010">
    <property type="protein sequence ID" value="RXF68684.1"/>
    <property type="molecule type" value="Genomic_DNA"/>
</dbReference>
<evidence type="ECO:0000256" key="2">
    <source>
        <dbReference type="ARBA" id="ARBA00022692"/>
    </source>
</evidence>
<dbReference type="InterPro" id="IPR032808">
    <property type="entry name" value="DoxX"/>
</dbReference>
<evidence type="ECO:0000256" key="5">
    <source>
        <dbReference type="SAM" id="Phobius"/>
    </source>
</evidence>
<dbReference type="PIRSF" id="PIRSF030066">
    <property type="entry name" value="UCP030066"/>
    <property type="match status" value="1"/>
</dbReference>
<evidence type="ECO:0000313" key="7">
    <source>
        <dbReference type="Proteomes" id="UP000290848"/>
    </source>
</evidence>
<evidence type="ECO:0000256" key="4">
    <source>
        <dbReference type="ARBA" id="ARBA00023136"/>
    </source>
</evidence>
<comment type="caution">
    <text evidence="6">The sequence shown here is derived from an EMBL/GenBank/DDBJ whole genome shotgun (WGS) entry which is preliminary data.</text>
</comment>
<evidence type="ECO:0000256" key="1">
    <source>
        <dbReference type="ARBA" id="ARBA00004141"/>
    </source>
</evidence>
<dbReference type="AlphaFoldDB" id="A0A4Q0M6R4"/>
<keyword evidence="4 5" id="KW-0472">Membrane</keyword>
<dbReference type="GO" id="GO:0016020">
    <property type="term" value="C:membrane"/>
    <property type="evidence" value="ECO:0007669"/>
    <property type="project" value="UniProtKB-SubCell"/>
</dbReference>
<name>A0A4Q0M6R4_9SPHI</name>
<dbReference type="InterPro" id="IPR016944">
    <property type="entry name" value="UCP030066"/>
</dbReference>
<gene>
    <name evidence="6" type="ORF">EKH83_15265</name>
</gene>
<dbReference type="Pfam" id="PF13564">
    <property type="entry name" value="DoxX_2"/>
    <property type="match status" value="1"/>
</dbReference>
<comment type="subcellular location">
    <subcellularLocation>
        <location evidence="1">Membrane</location>
        <topology evidence="1">Multi-pass membrane protein</topology>
    </subcellularLocation>
</comment>